<name>A0ABM8G623_9CELL</name>
<protein>
    <recommendedName>
        <fullName evidence="6">YigZ family protein</fullName>
    </recommendedName>
</protein>
<dbReference type="Pfam" id="PF09186">
    <property type="entry name" value="DUF1949"/>
    <property type="match status" value="1"/>
</dbReference>
<dbReference type="Gene3D" id="3.30.230.30">
    <property type="entry name" value="Impact, N-terminal domain"/>
    <property type="match status" value="1"/>
</dbReference>
<accession>A0ABM8G623</accession>
<dbReference type="PROSITE" id="PS00910">
    <property type="entry name" value="UPF0029"/>
    <property type="match status" value="1"/>
</dbReference>
<reference evidence="5" key="1">
    <citation type="journal article" date="2019" name="Int. J. Syst. Evol. Microbiol.">
        <title>The Global Catalogue of Microorganisms (GCM) 10K type strain sequencing project: providing services to taxonomists for standard genome sequencing and annotation.</title>
        <authorList>
            <consortium name="The Broad Institute Genomics Platform"/>
            <consortium name="The Broad Institute Genome Sequencing Center for Infectious Disease"/>
            <person name="Wu L."/>
            <person name="Ma J."/>
        </authorList>
    </citation>
    <scope>NUCLEOTIDE SEQUENCE [LARGE SCALE GENOMIC DNA]</scope>
    <source>
        <strain evidence="5">NBRC 108565</strain>
    </source>
</reference>
<dbReference type="PANTHER" id="PTHR16301">
    <property type="entry name" value="IMPACT-RELATED"/>
    <property type="match status" value="1"/>
</dbReference>
<evidence type="ECO:0000259" key="3">
    <source>
        <dbReference type="Pfam" id="PF09186"/>
    </source>
</evidence>
<feature type="domain" description="UPF0029" evidence="3">
    <location>
        <begin position="156"/>
        <end position="213"/>
    </location>
</feature>
<sequence>MSPDAPPPAAGSALTAPRAPTVAGPVTVETVVKKSRFLAHLSPVTDVTHAESVITAVRKEHWDARHHCVAMIVGAERAMQRSSDDGEPSGTAGAPMLTTLQQSGLTDVVVVVTRWFGGTLLGTGGLVRAYSGAVSTALDAARILRRVRVQELTVDAPHAEAGRISAFLHAWVPDHGGTVLAPVYDDVAHLPVLVPPAHVPAFDAALAETTLGRATAVRGEVRVVERSD</sequence>
<dbReference type="Pfam" id="PF01205">
    <property type="entry name" value="Impact_N"/>
    <property type="match status" value="1"/>
</dbReference>
<proteinExistence type="inferred from homology"/>
<feature type="domain" description="Impact N-terminal" evidence="2">
    <location>
        <begin position="33"/>
        <end position="138"/>
    </location>
</feature>
<dbReference type="InterPro" id="IPR001498">
    <property type="entry name" value="Impact_N"/>
</dbReference>
<comment type="similarity">
    <text evidence="1">Belongs to the IMPACT family.</text>
</comment>
<evidence type="ECO:0008006" key="6">
    <source>
        <dbReference type="Google" id="ProtNLM"/>
    </source>
</evidence>
<keyword evidence="5" id="KW-1185">Reference proteome</keyword>
<evidence type="ECO:0000313" key="5">
    <source>
        <dbReference type="Proteomes" id="UP001321475"/>
    </source>
</evidence>
<gene>
    <name evidence="4" type="ORF">GCM10025865_29120</name>
</gene>
<dbReference type="InterPro" id="IPR036956">
    <property type="entry name" value="Impact_N_sf"/>
</dbReference>
<dbReference type="Proteomes" id="UP001321475">
    <property type="component" value="Chromosome"/>
</dbReference>
<dbReference type="PANTHER" id="PTHR16301:SF20">
    <property type="entry name" value="IMPACT FAMILY MEMBER YIGZ"/>
    <property type="match status" value="1"/>
</dbReference>
<dbReference type="EMBL" id="AP027729">
    <property type="protein sequence ID" value="BDZ43613.1"/>
    <property type="molecule type" value="Genomic_DNA"/>
</dbReference>
<dbReference type="InterPro" id="IPR020569">
    <property type="entry name" value="UPF0029_Impact_CS"/>
</dbReference>
<dbReference type="InterPro" id="IPR023582">
    <property type="entry name" value="Impact"/>
</dbReference>
<organism evidence="4 5">
    <name type="scientific">Paraoerskovia sediminicola</name>
    <dbReference type="NCBI Taxonomy" id="1138587"/>
    <lineage>
        <taxon>Bacteria</taxon>
        <taxon>Bacillati</taxon>
        <taxon>Actinomycetota</taxon>
        <taxon>Actinomycetes</taxon>
        <taxon>Micrococcales</taxon>
        <taxon>Cellulomonadaceae</taxon>
        <taxon>Paraoerskovia</taxon>
    </lineage>
</organism>
<evidence type="ECO:0000313" key="4">
    <source>
        <dbReference type="EMBL" id="BDZ43613.1"/>
    </source>
</evidence>
<evidence type="ECO:0000259" key="2">
    <source>
        <dbReference type="Pfam" id="PF01205"/>
    </source>
</evidence>
<dbReference type="InterPro" id="IPR015269">
    <property type="entry name" value="UPF0029_Impact_C"/>
</dbReference>
<dbReference type="SUPFAM" id="SSF54980">
    <property type="entry name" value="EF-G C-terminal domain-like"/>
    <property type="match status" value="1"/>
</dbReference>
<dbReference type="InterPro" id="IPR020568">
    <property type="entry name" value="Ribosomal_Su5_D2-typ_SF"/>
</dbReference>
<dbReference type="RefSeq" id="WP_286217801.1">
    <property type="nucleotide sequence ID" value="NZ_AP027729.1"/>
</dbReference>
<dbReference type="InterPro" id="IPR035647">
    <property type="entry name" value="EFG_III/V"/>
</dbReference>
<evidence type="ECO:0000256" key="1">
    <source>
        <dbReference type="ARBA" id="ARBA00007665"/>
    </source>
</evidence>
<dbReference type="SUPFAM" id="SSF54211">
    <property type="entry name" value="Ribosomal protein S5 domain 2-like"/>
    <property type="match status" value="1"/>
</dbReference>